<gene>
    <name evidence="1" type="ORF">Q361_11049</name>
</gene>
<protein>
    <recommendedName>
        <fullName evidence="3">Peptidase E</fullName>
    </recommendedName>
</protein>
<dbReference type="EMBL" id="PQNY01000010">
    <property type="protein sequence ID" value="POS01466.1"/>
    <property type="molecule type" value="Genomic_DNA"/>
</dbReference>
<evidence type="ECO:0000313" key="1">
    <source>
        <dbReference type="EMBL" id="POS01466.1"/>
    </source>
</evidence>
<accession>A0A2S4N6X0</accession>
<dbReference type="InterPro" id="IPR046525">
    <property type="entry name" value="DUF6702"/>
</dbReference>
<proteinExistence type="predicted"/>
<dbReference type="AlphaFoldDB" id="A0A2S4N6X0"/>
<dbReference type="Proteomes" id="UP000237056">
    <property type="component" value="Unassembled WGS sequence"/>
</dbReference>
<evidence type="ECO:0008006" key="3">
    <source>
        <dbReference type="Google" id="ProtNLM"/>
    </source>
</evidence>
<evidence type="ECO:0000313" key="2">
    <source>
        <dbReference type="Proteomes" id="UP000237056"/>
    </source>
</evidence>
<reference evidence="1 2" key="1">
    <citation type="submission" date="2018-01" db="EMBL/GenBank/DDBJ databases">
        <title>Genomic Encyclopedia of Type Strains, Phase I: the one thousand microbial genomes (KMG-I) project.</title>
        <authorList>
            <person name="Goeker M."/>
        </authorList>
    </citation>
    <scope>NUCLEOTIDE SEQUENCE [LARGE SCALE GENOMIC DNA]</scope>
    <source>
        <strain evidence="1 2">DSM 17960</strain>
    </source>
</reference>
<dbReference type="OrthoDB" id="5735516at2"/>
<comment type="caution">
    <text evidence="1">The sequence shown here is derived from an EMBL/GenBank/DDBJ whole genome shotgun (WGS) entry which is preliminary data.</text>
</comment>
<sequence length="162" mass="18789">MKNKIFLLLLTLVLSGFGLHKFYVAMYQVSYNKPQKRIEITTRIFADDISVAIQNEFHQKIDFTKNNSPQEIEFLKKYFSSHLKFSVNNSTKNLIFISKEIEDNTLICYLKINDVTKISALKVENTVLTDVFTEQQNIVQSNINNDKKTLLLSAENYKGLLK</sequence>
<organism evidence="1 2">
    <name type="scientific">Flavobacterium croceum DSM 17960</name>
    <dbReference type="NCBI Taxonomy" id="1121886"/>
    <lineage>
        <taxon>Bacteria</taxon>
        <taxon>Pseudomonadati</taxon>
        <taxon>Bacteroidota</taxon>
        <taxon>Flavobacteriia</taxon>
        <taxon>Flavobacteriales</taxon>
        <taxon>Flavobacteriaceae</taxon>
        <taxon>Flavobacterium</taxon>
    </lineage>
</organism>
<dbReference type="Pfam" id="PF20420">
    <property type="entry name" value="DUF6702"/>
    <property type="match status" value="1"/>
</dbReference>
<name>A0A2S4N6X0_9FLAO</name>
<keyword evidence="2" id="KW-1185">Reference proteome</keyword>
<dbReference type="RefSeq" id="WP_103726318.1">
    <property type="nucleotide sequence ID" value="NZ_PQNY01000010.1"/>
</dbReference>